<evidence type="ECO:0000256" key="1">
    <source>
        <dbReference type="SAM" id="MobiDB-lite"/>
    </source>
</evidence>
<sequence length="59" mass="6080">MADVEPGPDGTMALLLRSCRLLIESSRMILVAQRGAGVSEGETSGHMGDARGTLVGVPI</sequence>
<accession>A0A2J7ZKT8</accession>
<evidence type="ECO:0000313" key="3">
    <source>
        <dbReference type="Proteomes" id="UP000236333"/>
    </source>
</evidence>
<comment type="caution">
    <text evidence="2">The sequence shown here is derived from an EMBL/GenBank/DDBJ whole genome shotgun (WGS) entry which is preliminary data.</text>
</comment>
<evidence type="ECO:0000313" key="2">
    <source>
        <dbReference type="EMBL" id="PNH00871.1"/>
    </source>
</evidence>
<protein>
    <submittedName>
        <fullName evidence="2">Uncharacterized protein</fullName>
    </submittedName>
</protein>
<proteinExistence type="predicted"/>
<dbReference type="AlphaFoldDB" id="A0A2J7ZKT8"/>
<keyword evidence="3" id="KW-1185">Reference proteome</keyword>
<feature type="region of interest" description="Disordered" evidence="1">
    <location>
        <begin position="39"/>
        <end position="59"/>
    </location>
</feature>
<dbReference type="EMBL" id="PGGS01001122">
    <property type="protein sequence ID" value="PNH00871.1"/>
    <property type="molecule type" value="Genomic_DNA"/>
</dbReference>
<reference evidence="2 3" key="1">
    <citation type="journal article" date="2017" name="Mol. Biol. Evol.">
        <title>The 4-celled Tetrabaena socialis nuclear genome reveals the essential components for genetic control of cell number at the origin of multicellularity in the volvocine lineage.</title>
        <authorList>
            <person name="Featherston J."/>
            <person name="Arakaki Y."/>
            <person name="Hanschen E.R."/>
            <person name="Ferris P.J."/>
            <person name="Michod R.E."/>
            <person name="Olson B.J.S.C."/>
            <person name="Nozaki H."/>
            <person name="Durand P.M."/>
        </authorList>
    </citation>
    <scope>NUCLEOTIDE SEQUENCE [LARGE SCALE GENOMIC DNA]</scope>
    <source>
        <strain evidence="2 3">NIES-571</strain>
    </source>
</reference>
<gene>
    <name evidence="2" type="ORF">TSOC_013277</name>
</gene>
<organism evidence="2 3">
    <name type="scientific">Tetrabaena socialis</name>
    <dbReference type="NCBI Taxonomy" id="47790"/>
    <lineage>
        <taxon>Eukaryota</taxon>
        <taxon>Viridiplantae</taxon>
        <taxon>Chlorophyta</taxon>
        <taxon>core chlorophytes</taxon>
        <taxon>Chlorophyceae</taxon>
        <taxon>CS clade</taxon>
        <taxon>Chlamydomonadales</taxon>
        <taxon>Tetrabaenaceae</taxon>
        <taxon>Tetrabaena</taxon>
    </lineage>
</organism>
<name>A0A2J7ZKT8_9CHLO</name>
<dbReference type="Proteomes" id="UP000236333">
    <property type="component" value="Unassembled WGS sequence"/>
</dbReference>